<evidence type="ECO:0000313" key="2">
    <source>
        <dbReference type="Proteomes" id="UP001409291"/>
    </source>
</evidence>
<organism evidence="1 2">
    <name type="scientific">Sphingobacterium kitahiroshimense</name>
    <dbReference type="NCBI Taxonomy" id="470446"/>
    <lineage>
        <taxon>Bacteria</taxon>
        <taxon>Pseudomonadati</taxon>
        <taxon>Bacteroidota</taxon>
        <taxon>Sphingobacteriia</taxon>
        <taxon>Sphingobacteriales</taxon>
        <taxon>Sphingobacteriaceae</taxon>
        <taxon>Sphingobacterium</taxon>
    </lineage>
</organism>
<dbReference type="InterPro" id="IPR015018">
    <property type="entry name" value="DUF1905"/>
</dbReference>
<sequence>MKELLKNKKLKIHHEPGKGAWTYHLVIPDTKDIKGRWGFIKVSGTIDGYEFKDMNLAPLKNKDKRISLNGTIRKAINKSGGDEVIVTMFKTSDDRLTSEDEIKDCFKDADVYTKFKELSVDEQKKILKDIISQKTEKSQEKRINVHIKKLFTTK</sequence>
<dbReference type="RefSeq" id="WP_346582981.1">
    <property type="nucleotide sequence ID" value="NZ_JBDJNQ010000014.1"/>
</dbReference>
<comment type="caution">
    <text evidence="1">The sequence shown here is derived from an EMBL/GenBank/DDBJ whole genome shotgun (WGS) entry which is preliminary data.</text>
</comment>
<dbReference type="EMBL" id="JBDJNQ010000014">
    <property type="protein sequence ID" value="MEN5380119.1"/>
    <property type="molecule type" value="Genomic_DNA"/>
</dbReference>
<protein>
    <submittedName>
        <fullName evidence="1">DUF1905 domain-containing protein</fullName>
    </submittedName>
</protein>
<dbReference type="SUPFAM" id="SSF141694">
    <property type="entry name" value="AF2212/PG0164-like"/>
    <property type="match status" value="1"/>
</dbReference>
<dbReference type="Pfam" id="PF08922">
    <property type="entry name" value="DUF1905"/>
    <property type="match status" value="1"/>
</dbReference>
<reference evidence="1 2" key="1">
    <citation type="submission" date="2024-04" db="EMBL/GenBank/DDBJ databases">
        <title>WGS of bacteria from Torrens River.</title>
        <authorList>
            <person name="Wyrsch E.R."/>
            <person name="Drigo B."/>
        </authorList>
    </citation>
    <scope>NUCLEOTIDE SEQUENCE [LARGE SCALE GENOMIC DNA]</scope>
    <source>
        <strain evidence="1 2">TWI391</strain>
    </source>
</reference>
<keyword evidence="2" id="KW-1185">Reference proteome</keyword>
<proteinExistence type="predicted"/>
<dbReference type="InterPro" id="IPR037079">
    <property type="entry name" value="AF2212/PG0164-like_sf"/>
</dbReference>
<accession>A0ABV0BZW8</accession>
<dbReference type="Proteomes" id="UP001409291">
    <property type="component" value="Unassembled WGS sequence"/>
</dbReference>
<dbReference type="Gene3D" id="2.40.30.100">
    <property type="entry name" value="AF2212/PG0164-like"/>
    <property type="match status" value="1"/>
</dbReference>
<gene>
    <name evidence="1" type="ORF">ABE541_22825</name>
</gene>
<name>A0ABV0BZW8_9SPHI</name>
<evidence type="ECO:0000313" key="1">
    <source>
        <dbReference type="EMBL" id="MEN5380119.1"/>
    </source>
</evidence>